<accession>A0AA39IXM9</accession>
<sequence>MSVEVRRFNIQYKTKDDLDQKLQGIRDTCQIDGLPKTQKLRRGKDGQITVHYGSFDYHSWGKHKTHEIKRFFEDMDAGTTRSRDLGQRSTVSVLRSQCQQKKKSAKPGSAILFQVKDSPGLLTGRRYVVLGQNLLQIGEKCLMQPLTGEGVEVSDRDLRGLCPRDTAWEECGGGGGGTLNGTLVVGGANFAISVEVAERSFHATWTALPALPAMCFHLCSFIGRLHEALGRNARNTGSQSRDSRLDVKTSMIRKGKVMHGAVRMRHSTGTVSFRTSYALCEILSPGFTGTFLDHGPT</sequence>
<dbReference type="Proteomes" id="UP001175226">
    <property type="component" value="Unassembled WGS sequence"/>
</dbReference>
<proteinExistence type="predicted"/>
<protein>
    <submittedName>
        <fullName evidence="1">Uncharacterized protein</fullName>
    </submittedName>
</protein>
<evidence type="ECO:0000313" key="2">
    <source>
        <dbReference type="Proteomes" id="UP001175226"/>
    </source>
</evidence>
<gene>
    <name evidence="1" type="ORF">EV421DRAFT_1742349</name>
</gene>
<name>A0AA39IXM9_9AGAR</name>
<dbReference type="EMBL" id="JAUEPT010000095">
    <property type="protein sequence ID" value="KAK0432381.1"/>
    <property type="molecule type" value="Genomic_DNA"/>
</dbReference>
<reference evidence="1" key="1">
    <citation type="submission" date="2023-06" db="EMBL/GenBank/DDBJ databases">
        <authorList>
            <consortium name="Lawrence Berkeley National Laboratory"/>
            <person name="Ahrendt S."/>
            <person name="Sahu N."/>
            <person name="Indic B."/>
            <person name="Wong-Bajracharya J."/>
            <person name="Merenyi Z."/>
            <person name="Ke H.-M."/>
            <person name="Monk M."/>
            <person name="Kocsube S."/>
            <person name="Drula E."/>
            <person name="Lipzen A."/>
            <person name="Balint B."/>
            <person name="Henrissat B."/>
            <person name="Andreopoulos B."/>
            <person name="Martin F.M."/>
            <person name="Harder C.B."/>
            <person name="Rigling D."/>
            <person name="Ford K.L."/>
            <person name="Foster G.D."/>
            <person name="Pangilinan J."/>
            <person name="Papanicolaou A."/>
            <person name="Barry K."/>
            <person name="LaButti K."/>
            <person name="Viragh M."/>
            <person name="Koriabine M."/>
            <person name="Yan M."/>
            <person name="Riley R."/>
            <person name="Champramary S."/>
            <person name="Plett K.L."/>
            <person name="Tsai I.J."/>
            <person name="Slot J."/>
            <person name="Sipos G."/>
            <person name="Plett J."/>
            <person name="Nagy L.G."/>
            <person name="Grigoriev I.V."/>
        </authorList>
    </citation>
    <scope>NUCLEOTIDE SEQUENCE</scope>
    <source>
        <strain evidence="1">FPL87.14</strain>
    </source>
</reference>
<keyword evidence="2" id="KW-1185">Reference proteome</keyword>
<dbReference type="AlphaFoldDB" id="A0AA39IXM9"/>
<organism evidence="1 2">
    <name type="scientific">Armillaria borealis</name>
    <dbReference type="NCBI Taxonomy" id="47425"/>
    <lineage>
        <taxon>Eukaryota</taxon>
        <taxon>Fungi</taxon>
        <taxon>Dikarya</taxon>
        <taxon>Basidiomycota</taxon>
        <taxon>Agaricomycotina</taxon>
        <taxon>Agaricomycetes</taxon>
        <taxon>Agaricomycetidae</taxon>
        <taxon>Agaricales</taxon>
        <taxon>Marasmiineae</taxon>
        <taxon>Physalacriaceae</taxon>
        <taxon>Armillaria</taxon>
    </lineage>
</organism>
<comment type="caution">
    <text evidence="1">The sequence shown here is derived from an EMBL/GenBank/DDBJ whole genome shotgun (WGS) entry which is preliminary data.</text>
</comment>
<evidence type="ECO:0000313" key="1">
    <source>
        <dbReference type="EMBL" id="KAK0432381.1"/>
    </source>
</evidence>